<comment type="caution">
    <text evidence="1">The sequence shown here is derived from an EMBL/GenBank/DDBJ whole genome shotgun (WGS) entry which is preliminary data.</text>
</comment>
<sequence>MSTPKQPSNNAPVERYCGKQEKEKFLVTTNLLSELFPNKITIDMPKVLIRNVLDCDELGTLSIVDQTLTIESAEKVIKWALGYQLMECPQNNANSKRVLSAKSIQYGLDALLETQTDLNSSEKSLKDVVTENEFEKRLLADVIPPNEIGVKFDDVGALENVKDTLKELVMLPLLRPELFKSLCHCCIRSVREILEKERKKKAVINESSDVRPIDMNDFKYARQQVQEPTTKR</sequence>
<proteinExistence type="predicted"/>
<keyword evidence="2" id="KW-1185">Reference proteome</keyword>
<protein>
    <submittedName>
        <fullName evidence="1">Uncharacterized protein</fullName>
    </submittedName>
</protein>
<evidence type="ECO:0000313" key="2">
    <source>
        <dbReference type="Proteomes" id="UP001060215"/>
    </source>
</evidence>
<gene>
    <name evidence="1" type="ORF">LOK49_LG04G03536</name>
</gene>
<evidence type="ECO:0000313" key="1">
    <source>
        <dbReference type="EMBL" id="KAI8018696.1"/>
    </source>
</evidence>
<dbReference type="Proteomes" id="UP001060215">
    <property type="component" value="Chromosome 2"/>
</dbReference>
<name>A0ACC0I460_9ERIC</name>
<dbReference type="EMBL" id="CM045759">
    <property type="protein sequence ID" value="KAI8018696.1"/>
    <property type="molecule type" value="Genomic_DNA"/>
</dbReference>
<organism evidence="1 2">
    <name type="scientific">Camellia lanceoleosa</name>
    <dbReference type="NCBI Taxonomy" id="1840588"/>
    <lineage>
        <taxon>Eukaryota</taxon>
        <taxon>Viridiplantae</taxon>
        <taxon>Streptophyta</taxon>
        <taxon>Embryophyta</taxon>
        <taxon>Tracheophyta</taxon>
        <taxon>Spermatophyta</taxon>
        <taxon>Magnoliopsida</taxon>
        <taxon>eudicotyledons</taxon>
        <taxon>Gunneridae</taxon>
        <taxon>Pentapetalae</taxon>
        <taxon>asterids</taxon>
        <taxon>Ericales</taxon>
        <taxon>Theaceae</taxon>
        <taxon>Camellia</taxon>
    </lineage>
</organism>
<accession>A0ACC0I460</accession>
<reference evidence="1 2" key="1">
    <citation type="journal article" date="2022" name="Plant J.">
        <title>Chromosome-level genome of Camellia lanceoleosa provides a valuable resource for understanding genome evolution and self-incompatibility.</title>
        <authorList>
            <person name="Gong W."/>
            <person name="Xiao S."/>
            <person name="Wang L."/>
            <person name="Liao Z."/>
            <person name="Chang Y."/>
            <person name="Mo W."/>
            <person name="Hu G."/>
            <person name="Li W."/>
            <person name="Zhao G."/>
            <person name="Zhu H."/>
            <person name="Hu X."/>
            <person name="Ji K."/>
            <person name="Xiang X."/>
            <person name="Song Q."/>
            <person name="Yuan D."/>
            <person name="Jin S."/>
            <person name="Zhang L."/>
        </authorList>
    </citation>
    <scope>NUCLEOTIDE SEQUENCE [LARGE SCALE GENOMIC DNA]</scope>
    <source>
        <strain evidence="1">SQ_2022a</strain>
    </source>
</reference>